<evidence type="ECO:0000313" key="2">
    <source>
        <dbReference type="Proteomes" id="UP001152531"/>
    </source>
</evidence>
<comment type="caution">
    <text evidence="1">The sequence shown here is derived from an EMBL/GenBank/DDBJ whole genome shotgun (WGS) entry which is preliminary data.</text>
</comment>
<protein>
    <submittedName>
        <fullName evidence="1">Coatomer subunit epsilon</fullName>
    </submittedName>
</protein>
<name>A0ACA9Y855_9ASCO</name>
<sequence>MTRSRRLDHQSKLLVNITSHSHRSNYLYHPHSSTSRYVLDFANFNNMDFGDSGELYTIRNQFYTWQHHKVIDYSVEQFTDVNQLKVLEYKVRSTIAIGKDASKLIEDGKTKFPGNEELFLLLSAWNDLHSFGTDDSTYFEDIKSPKFELQAILTSLYLVKFFKNIDQGIELLVSYIDNLNVLQKNELEPYLVLIQLYLVKGNFNQANKIFNNFKSFPEILKDDVIYHVIESWILALKGETDNINNSFYFYDELLANDFDNELDRFKILNVLFVLSLKLNHLPEAQEFQNQLAELGIKNDDFLANQIVMNYLSGKQSPELIEKLTELNPDHQYLVDRKDKNDKFDQIVEKYKVDV</sequence>
<proteinExistence type="predicted"/>
<reference evidence="1" key="1">
    <citation type="submission" date="2022-06" db="EMBL/GenBank/DDBJ databases">
        <authorList>
            <person name="Legras J.-L."/>
            <person name="Devillers H."/>
            <person name="Grondin C."/>
        </authorList>
    </citation>
    <scope>NUCLEOTIDE SEQUENCE</scope>
    <source>
        <strain evidence="1">CLIB 1444</strain>
    </source>
</reference>
<accession>A0ACA9Y855</accession>
<organism evidence="1 2">
    <name type="scientific">[Candida] jaroonii</name>
    <dbReference type="NCBI Taxonomy" id="467808"/>
    <lineage>
        <taxon>Eukaryota</taxon>
        <taxon>Fungi</taxon>
        <taxon>Dikarya</taxon>
        <taxon>Ascomycota</taxon>
        <taxon>Saccharomycotina</taxon>
        <taxon>Pichiomycetes</taxon>
        <taxon>Debaryomycetaceae</taxon>
        <taxon>Yamadazyma</taxon>
    </lineage>
</organism>
<evidence type="ECO:0000313" key="1">
    <source>
        <dbReference type="EMBL" id="CAH6720878.1"/>
    </source>
</evidence>
<dbReference type="EMBL" id="CALSDN010000004">
    <property type="protein sequence ID" value="CAH6720878.1"/>
    <property type="molecule type" value="Genomic_DNA"/>
</dbReference>
<keyword evidence="2" id="KW-1185">Reference proteome</keyword>
<dbReference type="Proteomes" id="UP001152531">
    <property type="component" value="Unassembled WGS sequence"/>
</dbReference>
<gene>
    <name evidence="1" type="ORF">CLIB1444_04S09956</name>
</gene>